<name>A0ABP3AI73_MYCUL</name>
<proteinExistence type="predicted"/>
<keyword evidence="1" id="KW-0472">Membrane</keyword>
<comment type="caution">
    <text evidence="2">The sequence shown here is derived from an EMBL/GenBank/DDBJ whole genome shotgun (WGS) entry which is preliminary data.</text>
</comment>
<evidence type="ECO:0008006" key="4">
    <source>
        <dbReference type="Google" id="ProtNLM"/>
    </source>
</evidence>
<evidence type="ECO:0000313" key="3">
    <source>
        <dbReference type="Proteomes" id="UP000020681"/>
    </source>
</evidence>
<evidence type="ECO:0000256" key="1">
    <source>
        <dbReference type="SAM" id="Phobius"/>
    </source>
</evidence>
<dbReference type="EMBL" id="JAOL01000097">
    <property type="protein sequence ID" value="EUA90920.1"/>
    <property type="molecule type" value="Genomic_DNA"/>
</dbReference>
<sequence length="46" mass="4700">MGPAAPTPGRTSLPLAAMIVVGVAMIVWTVLRNLPGFPLVPAVYGP</sequence>
<dbReference type="Proteomes" id="UP000020681">
    <property type="component" value="Unassembled WGS sequence"/>
</dbReference>
<keyword evidence="1" id="KW-0812">Transmembrane</keyword>
<protein>
    <recommendedName>
        <fullName evidence="4">Tripartite tricarboxylate transporter TctB family protein</fullName>
    </recommendedName>
</protein>
<keyword evidence="3" id="KW-1185">Reference proteome</keyword>
<feature type="transmembrane region" description="Helical" evidence="1">
    <location>
        <begin position="12"/>
        <end position="31"/>
    </location>
</feature>
<gene>
    <name evidence="2" type="ORF">I551_2559</name>
</gene>
<reference evidence="2 3" key="1">
    <citation type="submission" date="2014-01" db="EMBL/GenBank/DDBJ databases">
        <authorList>
            <person name="Dobos K."/>
            <person name="Lenaerts A."/>
            <person name="Ordway D."/>
            <person name="DeGroote M.A."/>
            <person name="Parker T."/>
            <person name="Sizemore C."/>
            <person name="Tallon L.J."/>
            <person name="Sadzewicz L.K."/>
            <person name="Sengamalay N."/>
            <person name="Fraser C.M."/>
            <person name="Hine E."/>
            <person name="Shefchek K.A."/>
            <person name="Das S.P."/>
            <person name="Tettelin H."/>
        </authorList>
    </citation>
    <scope>NUCLEOTIDE SEQUENCE [LARGE SCALE GENOMIC DNA]</scope>
    <source>
        <strain evidence="2 3">Harvey</strain>
    </source>
</reference>
<organism evidence="2 3">
    <name type="scientific">Mycobacterium ulcerans str. Harvey</name>
    <dbReference type="NCBI Taxonomy" id="1299332"/>
    <lineage>
        <taxon>Bacteria</taxon>
        <taxon>Bacillati</taxon>
        <taxon>Actinomycetota</taxon>
        <taxon>Actinomycetes</taxon>
        <taxon>Mycobacteriales</taxon>
        <taxon>Mycobacteriaceae</taxon>
        <taxon>Mycobacterium</taxon>
        <taxon>Mycobacterium ulcerans group</taxon>
    </lineage>
</organism>
<keyword evidence="1" id="KW-1133">Transmembrane helix</keyword>
<accession>A0ABP3AI73</accession>
<evidence type="ECO:0000313" key="2">
    <source>
        <dbReference type="EMBL" id="EUA90920.1"/>
    </source>
</evidence>